<keyword evidence="2" id="KW-1185">Reference proteome</keyword>
<dbReference type="EMBL" id="JABCRI010000003">
    <property type="protein sequence ID" value="KAF8409783.1"/>
    <property type="molecule type" value="Genomic_DNA"/>
</dbReference>
<proteinExistence type="predicted"/>
<reference evidence="1 2" key="1">
    <citation type="submission" date="2020-04" db="EMBL/GenBank/DDBJ databases">
        <title>Plant Genome Project.</title>
        <authorList>
            <person name="Zhang R.-G."/>
        </authorList>
    </citation>
    <scope>NUCLEOTIDE SEQUENCE [LARGE SCALE GENOMIC DNA]</scope>
    <source>
        <strain evidence="1">YNK0</strain>
        <tissue evidence="1">Leaf</tissue>
    </source>
</reference>
<evidence type="ECO:0000313" key="1">
    <source>
        <dbReference type="EMBL" id="KAF8409783.1"/>
    </source>
</evidence>
<comment type="caution">
    <text evidence="1">The sequence shown here is derived from an EMBL/GenBank/DDBJ whole genome shotgun (WGS) entry which is preliminary data.</text>
</comment>
<protein>
    <submittedName>
        <fullName evidence="1">Uncharacterized protein</fullName>
    </submittedName>
</protein>
<evidence type="ECO:0000313" key="2">
    <source>
        <dbReference type="Proteomes" id="UP000655225"/>
    </source>
</evidence>
<accession>A0A835DMM8</accession>
<dbReference type="AlphaFoldDB" id="A0A835DMM8"/>
<dbReference type="OrthoDB" id="543346at2759"/>
<sequence length="144" mass="16270">MFGNIAEFSELKDGSDNRMEVFNHDLIEEPEEVIKFNNEASKQSKHLDQWSCDGNCMERDFLFDIIEGEMNDFQSRKVRVETGNHASISPEGGEWIGCDKVKKVVFEDSDSGGDQESNLGMSKLSTDHRFVRPLNNGCGVEMCP</sequence>
<organism evidence="1 2">
    <name type="scientific">Tetracentron sinense</name>
    <name type="common">Spur-leaf</name>
    <dbReference type="NCBI Taxonomy" id="13715"/>
    <lineage>
        <taxon>Eukaryota</taxon>
        <taxon>Viridiplantae</taxon>
        <taxon>Streptophyta</taxon>
        <taxon>Embryophyta</taxon>
        <taxon>Tracheophyta</taxon>
        <taxon>Spermatophyta</taxon>
        <taxon>Magnoliopsida</taxon>
        <taxon>Trochodendrales</taxon>
        <taxon>Trochodendraceae</taxon>
        <taxon>Tetracentron</taxon>
    </lineage>
</organism>
<gene>
    <name evidence="1" type="ORF">HHK36_005862</name>
</gene>
<dbReference type="Proteomes" id="UP000655225">
    <property type="component" value="Unassembled WGS sequence"/>
</dbReference>
<name>A0A835DMM8_TETSI</name>